<proteinExistence type="predicted"/>
<organism evidence="4 5">
    <name type="scientific">Rhodobacter xanthinilyticus</name>
    <dbReference type="NCBI Taxonomy" id="1850250"/>
    <lineage>
        <taxon>Bacteria</taxon>
        <taxon>Pseudomonadati</taxon>
        <taxon>Pseudomonadota</taxon>
        <taxon>Alphaproteobacteria</taxon>
        <taxon>Rhodobacterales</taxon>
        <taxon>Rhodobacter group</taxon>
        <taxon>Rhodobacter</taxon>
    </lineage>
</organism>
<dbReference type="PANTHER" id="PTHR36925:SF1">
    <property type="entry name" value="COBALT-PRECORRIN-6A REDUCTASE"/>
    <property type="match status" value="1"/>
</dbReference>
<dbReference type="NCBIfam" id="NF005968">
    <property type="entry name" value="PRK08057.1-2"/>
    <property type="match status" value="1"/>
</dbReference>
<dbReference type="InterPro" id="IPR003723">
    <property type="entry name" value="Precorrin-6x_reduct"/>
</dbReference>
<keyword evidence="2" id="KW-0169">Cobalamin biosynthesis</keyword>
<dbReference type="Pfam" id="PF02571">
    <property type="entry name" value="CbiJ"/>
    <property type="match status" value="1"/>
</dbReference>
<dbReference type="Proteomes" id="UP000176562">
    <property type="component" value="Chromosome"/>
</dbReference>
<evidence type="ECO:0000313" key="4">
    <source>
        <dbReference type="EMBL" id="AOZ68304.1"/>
    </source>
</evidence>
<comment type="pathway">
    <text evidence="1">Cofactor biosynthesis; adenosylcobalamin biosynthesis.</text>
</comment>
<dbReference type="PROSITE" id="PS51014">
    <property type="entry name" value="COBK_CBIJ"/>
    <property type="match status" value="1"/>
</dbReference>
<dbReference type="KEGG" id="rhp:LPB142_02400"/>
<sequence>MTRLLLLGGTTEASRLAAEIAKTRLAAIFSYAGRTETPRAQPLPMRVGGFGGVAGLVDYITREQITHVIDATHPFAAQMSTHAIEACARTGTALLALERAPWVAGPGDIWTHVPSLAAAVAALPQAPARVFLAIGKQHVAAFDAAPQHHYLLRLVDPPEGPLGLPDAEAVIARGPFDAAGDEALLKAHRITHIVAKNAGGAGAEAKLIAARALGLPVILVDRPALGPRARAESVAEAMAWLAAHGATDRGV</sequence>
<dbReference type="RefSeq" id="WP_071165403.1">
    <property type="nucleotide sequence ID" value="NZ_CP017781.1"/>
</dbReference>
<protein>
    <submittedName>
        <fullName evidence="4">Cobalt-precorrin-6A reductase</fullName>
    </submittedName>
</protein>
<keyword evidence="3" id="KW-0560">Oxidoreductase</keyword>
<accession>A0A1D9M8W8</accession>
<dbReference type="GO" id="GO:0016994">
    <property type="term" value="F:precorrin-6A reductase activity"/>
    <property type="evidence" value="ECO:0007669"/>
    <property type="project" value="InterPro"/>
</dbReference>
<name>A0A1D9M8W8_9RHOB</name>
<dbReference type="EMBL" id="CP017781">
    <property type="protein sequence ID" value="AOZ68304.1"/>
    <property type="molecule type" value="Genomic_DNA"/>
</dbReference>
<reference evidence="4 5" key="1">
    <citation type="submission" date="2016-10" db="EMBL/GenBank/DDBJ databases">
        <title>Rhodobacter sp. LPB0142, isolated from sea water.</title>
        <authorList>
            <person name="Kim E."/>
            <person name="Yi H."/>
        </authorList>
    </citation>
    <scope>NUCLEOTIDE SEQUENCE [LARGE SCALE GENOMIC DNA]</scope>
    <source>
        <strain evidence="4 5">LPB0142</strain>
    </source>
</reference>
<evidence type="ECO:0000256" key="3">
    <source>
        <dbReference type="ARBA" id="ARBA00023002"/>
    </source>
</evidence>
<dbReference type="UniPathway" id="UPA00148"/>
<dbReference type="AlphaFoldDB" id="A0A1D9M8W8"/>
<dbReference type="STRING" id="1850250.LPB142_02400"/>
<gene>
    <name evidence="4" type="ORF">LPB142_02400</name>
</gene>
<evidence type="ECO:0000313" key="5">
    <source>
        <dbReference type="Proteomes" id="UP000176562"/>
    </source>
</evidence>
<keyword evidence="5" id="KW-1185">Reference proteome</keyword>
<dbReference type="NCBIfam" id="TIGR00715">
    <property type="entry name" value="precor6x_red"/>
    <property type="match status" value="1"/>
</dbReference>
<evidence type="ECO:0000256" key="1">
    <source>
        <dbReference type="ARBA" id="ARBA00004953"/>
    </source>
</evidence>
<dbReference type="PANTHER" id="PTHR36925">
    <property type="entry name" value="COBALT-PRECORRIN-6A REDUCTASE"/>
    <property type="match status" value="1"/>
</dbReference>
<evidence type="ECO:0000256" key="2">
    <source>
        <dbReference type="ARBA" id="ARBA00022573"/>
    </source>
</evidence>
<dbReference type="GO" id="GO:0009236">
    <property type="term" value="P:cobalamin biosynthetic process"/>
    <property type="evidence" value="ECO:0007669"/>
    <property type="project" value="UniProtKB-UniPathway"/>
</dbReference>